<evidence type="ECO:0000256" key="1">
    <source>
        <dbReference type="SAM" id="SignalP"/>
    </source>
</evidence>
<feature type="chain" id="PRO_5046383548" evidence="1">
    <location>
        <begin position="31"/>
        <end position="118"/>
    </location>
</feature>
<comment type="caution">
    <text evidence="2">The sequence shown here is derived from an EMBL/GenBank/DDBJ whole genome shotgun (WGS) entry which is preliminary data.</text>
</comment>
<proteinExistence type="predicted"/>
<dbReference type="Proteomes" id="UP000604661">
    <property type="component" value="Unassembled WGS sequence"/>
</dbReference>
<accession>A0ABR8EUW5</accession>
<dbReference type="EMBL" id="JACJTE010000009">
    <property type="protein sequence ID" value="MBD2561186.1"/>
    <property type="molecule type" value="Genomic_DNA"/>
</dbReference>
<feature type="signal peptide" evidence="1">
    <location>
        <begin position="1"/>
        <end position="30"/>
    </location>
</feature>
<evidence type="ECO:0000313" key="3">
    <source>
        <dbReference type="Proteomes" id="UP000604661"/>
    </source>
</evidence>
<evidence type="ECO:0000313" key="2">
    <source>
        <dbReference type="EMBL" id="MBD2561186.1"/>
    </source>
</evidence>
<dbReference type="RefSeq" id="WP_190892109.1">
    <property type="nucleotide sequence ID" value="NZ_JACJTE010000009.1"/>
</dbReference>
<keyword evidence="1" id="KW-0732">Signal</keyword>
<protein>
    <submittedName>
        <fullName evidence="2">Uncharacterized protein</fullName>
    </submittedName>
</protein>
<gene>
    <name evidence="2" type="ORF">H6G95_11265</name>
</gene>
<reference evidence="2 3" key="1">
    <citation type="journal article" date="2020" name="ISME J.">
        <title>Comparative genomics reveals insights into cyanobacterial evolution and habitat adaptation.</title>
        <authorList>
            <person name="Chen M.Y."/>
            <person name="Teng W.K."/>
            <person name="Zhao L."/>
            <person name="Hu C.X."/>
            <person name="Zhou Y.K."/>
            <person name="Han B.P."/>
            <person name="Song L.R."/>
            <person name="Shu W.S."/>
        </authorList>
    </citation>
    <scope>NUCLEOTIDE SEQUENCE [LARGE SCALE GENOMIC DNA]</scope>
    <source>
        <strain evidence="2 3">FACHB-391</strain>
    </source>
</reference>
<name>A0ABR8EUW5_NOSLI</name>
<organism evidence="2 3">
    <name type="scientific">Nostoc linckia FACHB-391</name>
    <dbReference type="NCBI Taxonomy" id="2692906"/>
    <lineage>
        <taxon>Bacteria</taxon>
        <taxon>Bacillati</taxon>
        <taxon>Cyanobacteriota</taxon>
        <taxon>Cyanophyceae</taxon>
        <taxon>Nostocales</taxon>
        <taxon>Nostocaceae</taxon>
        <taxon>Nostoc</taxon>
    </lineage>
</organism>
<sequence length="118" mass="13166">MNKFILSLLSSPVLISSILSMGVMLNQAQAMEPELKTNTTDRLSCIRNKHKVGLVCARASVLAQIPNYQREIEFSQENSPMLEFNVEESDVAVTLFNCDCPACINSLRQMRGVTPLVY</sequence>
<keyword evidence="3" id="KW-1185">Reference proteome</keyword>